<dbReference type="EMBL" id="BNCD01000037">
    <property type="protein sequence ID" value="GHH88521.1"/>
    <property type="molecule type" value="Genomic_DNA"/>
</dbReference>
<dbReference type="AlphaFoldDB" id="A0A919GQ20"/>
<gene>
    <name evidence="1" type="ORF">GCM10018793_68500</name>
</gene>
<keyword evidence="2" id="KW-1185">Reference proteome</keyword>
<evidence type="ECO:0000313" key="2">
    <source>
        <dbReference type="Proteomes" id="UP000603708"/>
    </source>
</evidence>
<organism evidence="1 2">
    <name type="scientific">Streptomyces sulfonofaciens</name>
    <dbReference type="NCBI Taxonomy" id="68272"/>
    <lineage>
        <taxon>Bacteria</taxon>
        <taxon>Bacillati</taxon>
        <taxon>Actinomycetota</taxon>
        <taxon>Actinomycetes</taxon>
        <taxon>Kitasatosporales</taxon>
        <taxon>Streptomycetaceae</taxon>
        <taxon>Streptomyces</taxon>
    </lineage>
</organism>
<reference evidence="1" key="2">
    <citation type="submission" date="2020-09" db="EMBL/GenBank/DDBJ databases">
        <authorList>
            <person name="Sun Q."/>
            <person name="Ohkuma M."/>
        </authorList>
    </citation>
    <scope>NUCLEOTIDE SEQUENCE</scope>
    <source>
        <strain evidence="1">JCM 5069</strain>
    </source>
</reference>
<proteinExistence type="predicted"/>
<protein>
    <submittedName>
        <fullName evidence="1">Uncharacterized protein</fullName>
    </submittedName>
</protein>
<sequence length="64" mass="6059">MVPAVAGAPPLPAVGPLSGPWGGVLVATVVRQFGGRGHGFALGGAVPGVLDLPSGGGCVEGRSK</sequence>
<dbReference type="Proteomes" id="UP000603708">
    <property type="component" value="Unassembled WGS sequence"/>
</dbReference>
<accession>A0A919GQ20</accession>
<comment type="caution">
    <text evidence="1">The sequence shown here is derived from an EMBL/GenBank/DDBJ whole genome shotgun (WGS) entry which is preliminary data.</text>
</comment>
<reference evidence="1" key="1">
    <citation type="journal article" date="2014" name="Int. J. Syst. Evol. Microbiol.">
        <title>Complete genome sequence of Corynebacterium casei LMG S-19264T (=DSM 44701T), isolated from a smear-ripened cheese.</title>
        <authorList>
            <consortium name="US DOE Joint Genome Institute (JGI-PGF)"/>
            <person name="Walter F."/>
            <person name="Albersmeier A."/>
            <person name="Kalinowski J."/>
            <person name="Ruckert C."/>
        </authorList>
    </citation>
    <scope>NUCLEOTIDE SEQUENCE</scope>
    <source>
        <strain evidence="1">JCM 5069</strain>
    </source>
</reference>
<name>A0A919GQ20_9ACTN</name>
<evidence type="ECO:0000313" key="1">
    <source>
        <dbReference type="EMBL" id="GHH88521.1"/>
    </source>
</evidence>